<feature type="transmembrane region" description="Helical" evidence="1">
    <location>
        <begin position="183"/>
        <end position="200"/>
    </location>
</feature>
<dbReference type="EMBL" id="NHNT01000001">
    <property type="protein sequence ID" value="OUZ40739.1"/>
    <property type="molecule type" value="Genomic_DNA"/>
</dbReference>
<evidence type="ECO:0000313" key="4">
    <source>
        <dbReference type="Proteomes" id="UP000196594"/>
    </source>
</evidence>
<keyword evidence="4" id="KW-1185">Reference proteome</keyword>
<dbReference type="Gene3D" id="2.30.42.10">
    <property type="match status" value="1"/>
</dbReference>
<feature type="transmembrane region" description="Helical" evidence="1">
    <location>
        <begin position="58"/>
        <end position="78"/>
    </location>
</feature>
<proteinExistence type="predicted"/>
<dbReference type="InterPro" id="IPR041489">
    <property type="entry name" value="PDZ_6"/>
</dbReference>
<feature type="transmembrane region" description="Helical" evidence="1">
    <location>
        <begin position="84"/>
        <end position="100"/>
    </location>
</feature>
<feature type="transmembrane region" description="Helical" evidence="1">
    <location>
        <begin position="20"/>
        <end position="37"/>
    </location>
</feature>
<dbReference type="Pfam" id="PF17820">
    <property type="entry name" value="PDZ_6"/>
    <property type="match status" value="1"/>
</dbReference>
<accession>A0ABX3ZM03</accession>
<comment type="caution">
    <text evidence="3">The sequence shown here is derived from an EMBL/GenBank/DDBJ whole genome shotgun (WGS) entry which is preliminary data.</text>
</comment>
<evidence type="ECO:0000313" key="3">
    <source>
        <dbReference type="EMBL" id="OUZ40739.1"/>
    </source>
</evidence>
<dbReference type="InterPro" id="IPR001478">
    <property type="entry name" value="PDZ"/>
</dbReference>
<feature type="transmembrane region" description="Helical" evidence="1">
    <location>
        <begin position="212"/>
        <end position="233"/>
    </location>
</feature>
<evidence type="ECO:0000256" key="1">
    <source>
        <dbReference type="SAM" id="Phobius"/>
    </source>
</evidence>
<organism evidence="3 4">
    <name type="scientific">Solibacillus kalamii</name>
    <dbReference type="NCBI Taxonomy" id="1748298"/>
    <lineage>
        <taxon>Bacteria</taxon>
        <taxon>Bacillati</taxon>
        <taxon>Bacillota</taxon>
        <taxon>Bacilli</taxon>
        <taxon>Bacillales</taxon>
        <taxon>Caryophanaceae</taxon>
        <taxon>Solibacillus</taxon>
    </lineage>
</organism>
<dbReference type="SMART" id="SM00228">
    <property type="entry name" value="PDZ"/>
    <property type="match status" value="1"/>
</dbReference>
<feature type="transmembrane region" description="Helical" evidence="1">
    <location>
        <begin position="253"/>
        <end position="283"/>
    </location>
</feature>
<protein>
    <submittedName>
        <fullName evidence="3">PDZ domain-containing protein</fullName>
    </submittedName>
</protein>
<keyword evidence="1" id="KW-0812">Transmembrane</keyword>
<reference evidence="3 4" key="1">
    <citation type="journal article" date="2017" name="Int. J. Syst. Evol. Microbiol.">
        <title>Solibacillus kalamii sp. nov., isolated from a high-efficiency particulate arrestance filter system used in the International Space Station.</title>
        <authorList>
            <person name="Checinska Sielaff A."/>
            <person name="Kumar R.M."/>
            <person name="Pal D."/>
            <person name="Mayilraj S."/>
            <person name="Venkateswaran K."/>
        </authorList>
    </citation>
    <scope>NUCLEOTIDE SEQUENCE [LARGE SCALE GENOMIC DNA]</scope>
    <source>
        <strain evidence="3 4">ISSFR-015</strain>
    </source>
</reference>
<dbReference type="PROSITE" id="PS50106">
    <property type="entry name" value="PDZ"/>
    <property type="match status" value="1"/>
</dbReference>
<keyword evidence="1" id="KW-0472">Membrane</keyword>
<keyword evidence="1" id="KW-1133">Transmembrane helix</keyword>
<gene>
    <name evidence="3" type="ORF">CBM15_02385</name>
</gene>
<sequence length="389" mass="43531">MDGTILIEILKGIGRFFINPLFYVAIISAVFLGYRRVKRERRYFNRRILGGWSELKNMLAMGFMLSVIISLFSLVIGLTVSLELLTIVFIVSFLGLLIYMYQLLSPAIVMAVAFCGIVWMQWQDWSYTIGTLELAGRNVTNDLVMTIPMMTGLLLMAEGILIRRYGARFASPIVEKTKRGLNGIGYFSKQLWILPVFTIIPGEGIQNFAPYWPQFTIGAEQFSIIVFPFIIGFQQMVRQKLPMNVYPQMGRSIIMIGQFVLVVGLAAYFLPILGAAALALGAISRTIIGIHYSRSEDRNSYAVVRSDKGVMIAGILPDSPAEKMGLAAGEIIKRVNGQDVFTEEDLYKALQINAAHCRLEVLDHSGELRLAQHVVHRDDNHKIGLLVVS</sequence>
<evidence type="ECO:0000259" key="2">
    <source>
        <dbReference type="PROSITE" id="PS50106"/>
    </source>
</evidence>
<feature type="transmembrane region" description="Helical" evidence="1">
    <location>
        <begin position="143"/>
        <end position="162"/>
    </location>
</feature>
<dbReference type="Proteomes" id="UP000196594">
    <property type="component" value="Unassembled WGS sequence"/>
</dbReference>
<dbReference type="RefSeq" id="WP_087615586.1">
    <property type="nucleotide sequence ID" value="NZ_JAFBEY010000002.1"/>
</dbReference>
<feature type="domain" description="PDZ" evidence="2">
    <location>
        <begin position="277"/>
        <end position="365"/>
    </location>
</feature>
<dbReference type="SUPFAM" id="SSF50156">
    <property type="entry name" value="PDZ domain-like"/>
    <property type="match status" value="1"/>
</dbReference>
<feature type="transmembrane region" description="Helical" evidence="1">
    <location>
        <begin position="107"/>
        <end position="123"/>
    </location>
</feature>
<dbReference type="InterPro" id="IPR036034">
    <property type="entry name" value="PDZ_sf"/>
</dbReference>
<name>A0ABX3ZM03_9BACL</name>